<accession>A0A1M4WWF3</accession>
<dbReference type="Proteomes" id="UP000242857">
    <property type="component" value="Unassembled WGS sequence"/>
</dbReference>
<keyword evidence="1" id="KW-0472">Membrane</keyword>
<protein>
    <submittedName>
        <fullName evidence="2">Uncharacterized protein</fullName>
    </submittedName>
</protein>
<evidence type="ECO:0000313" key="3">
    <source>
        <dbReference type="Proteomes" id="UP000242857"/>
    </source>
</evidence>
<dbReference type="STRING" id="213588.SAMN02745204_01283"/>
<feature type="transmembrane region" description="Helical" evidence="1">
    <location>
        <begin position="28"/>
        <end position="50"/>
    </location>
</feature>
<keyword evidence="1" id="KW-1133">Transmembrane helix</keyword>
<gene>
    <name evidence="2" type="ORF">SAMN02745204_01283</name>
</gene>
<sequence>MSGYGSRTERWVATRWPAIRARGMWRFVLVRGVALWGGLMLAFMAIVVTLQLGPSHPRLPLVLAIAVPLCALGGLAWGLLTWIFTERIFHAIQQQKNTLP</sequence>
<evidence type="ECO:0000313" key="2">
    <source>
        <dbReference type="EMBL" id="SHE85528.1"/>
    </source>
</evidence>
<name>A0A1M4WWF3_9GAMM</name>
<organism evidence="2 3">
    <name type="scientific">Thermomonas hydrothermalis</name>
    <dbReference type="NCBI Taxonomy" id="213588"/>
    <lineage>
        <taxon>Bacteria</taxon>
        <taxon>Pseudomonadati</taxon>
        <taxon>Pseudomonadota</taxon>
        <taxon>Gammaproteobacteria</taxon>
        <taxon>Lysobacterales</taxon>
        <taxon>Lysobacteraceae</taxon>
        <taxon>Thermomonas</taxon>
    </lineage>
</organism>
<reference evidence="3" key="1">
    <citation type="submission" date="2016-11" db="EMBL/GenBank/DDBJ databases">
        <authorList>
            <person name="Varghese N."/>
            <person name="Submissions S."/>
        </authorList>
    </citation>
    <scope>NUCLEOTIDE SEQUENCE [LARGE SCALE GENOMIC DNA]</scope>
    <source>
        <strain evidence="3">DSM 14834</strain>
    </source>
</reference>
<dbReference type="AlphaFoldDB" id="A0A1M4WWF3"/>
<feature type="transmembrane region" description="Helical" evidence="1">
    <location>
        <begin position="62"/>
        <end position="84"/>
    </location>
</feature>
<proteinExistence type="predicted"/>
<dbReference type="EMBL" id="FQUK01000017">
    <property type="protein sequence ID" value="SHE85528.1"/>
    <property type="molecule type" value="Genomic_DNA"/>
</dbReference>
<keyword evidence="3" id="KW-1185">Reference proteome</keyword>
<evidence type="ECO:0000256" key="1">
    <source>
        <dbReference type="SAM" id="Phobius"/>
    </source>
</evidence>
<keyword evidence="1" id="KW-0812">Transmembrane</keyword>